<dbReference type="EMBL" id="BORB01000002">
    <property type="protein sequence ID" value="GIN56042.1"/>
    <property type="molecule type" value="Genomic_DNA"/>
</dbReference>
<evidence type="ECO:0000313" key="2">
    <source>
        <dbReference type="EMBL" id="GIN56042.1"/>
    </source>
</evidence>
<dbReference type="InterPro" id="IPR006938">
    <property type="entry name" value="DUF624"/>
</dbReference>
<evidence type="ECO:0000313" key="3">
    <source>
        <dbReference type="Proteomes" id="UP000679950"/>
    </source>
</evidence>
<organism evidence="2 3">
    <name type="scientific">Lederbergia ruris</name>
    <dbReference type="NCBI Taxonomy" id="217495"/>
    <lineage>
        <taxon>Bacteria</taxon>
        <taxon>Bacillati</taxon>
        <taxon>Bacillota</taxon>
        <taxon>Bacilli</taxon>
        <taxon>Bacillales</taxon>
        <taxon>Bacillaceae</taxon>
        <taxon>Lederbergia</taxon>
    </lineage>
</organism>
<feature type="transmembrane region" description="Helical" evidence="1">
    <location>
        <begin position="20"/>
        <end position="47"/>
    </location>
</feature>
<dbReference type="RefSeq" id="WP_212965158.1">
    <property type="nucleotide sequence ID" value="NZ_BORB01000002.1"/>
</dbReference>
<dbReference type="Pfam" id="PF04854">
    <property type="entry name" value="DUF624"/>
    <property type="match status" value="1"/>
</dbReference>
<feature type="transmembrane region" description="Helical" evidence="1">
    <location>
        <begin position="71"/>
        <end position="93"/>
    </location>
</feature>
<protein>
    <recommendedName>
        <fullName evidence="4">DUF624 domain-containing protein</fullName>
    </recommendedName>
</protein>
<comment type="caution">
    <text evidence="2">The sequence shown here is derived from an EMBL/GenBank/DDBJ whole genome shotgun (WGS) entry which is preliminary data.</text>
</comment>
<dbReference type="Proteomes" id="UP000679950">
    <property type="component" value="Unassembled WGS sequence"/>
</dbReference>
<gene>
    <name evidence="2" type="primary">yteU_2</name>
    <name evidence="2" type="ORF">J8TS2_03610</name>
</gene>
<feature type="transmembrane region" description="Helical" evidence="1">
    <location>
        <begin position="172"/>
        <end position="198"/>
    </location>
</feature>
<reference evidence="2 3" key="1">
    <citation type="submission" date="2021-03" db="EMBL/GenBank/DDBJ databases">
        <title>Antimicrobial resistance genes in bacteria isolated from Japanese honey, and their potential for conferring macrolide and lincosamide resistance in the American foulbrood pathogen Paenibacillus larvae.</title>
        <authorList>
            <person name="Okamoto M."/>
            <person name="Kumagai M."/>
            <person name="Kanamori H."/>
            <person name="Takamatsu D."/>
        </authorList>
    </citation>
    <scope>NUCLEOTIDE SEQUENCE [LARGE SCALE GENOMIC DNA]</scope>
    <source>
        <strain evidence="2 3">J8TS2</strain>
    </source>
</reference>
<feature type="transmembrane region" description="Helical" evidence="1">
    <location>
        <begin position="146"/>
        <end position="166"/>
    </location>
</feature>
<evidence type="ECO:0008006" key="4">
    <source>
        <dbReference type="Google" id="ProtNLM"/>
    </source>
</evidence>
<sequence>MQTESLRNFSQVVGRVMILQALFMVFTVLGLGIFGFFPSLLAVMAVARQYIRETAELSIVKMFWRFYKEMFVKANVFGLPLMAVAVLLLINIQHFRQVDEAFSQVLIYGSYLIEAILLVLFIHGIPSIVHMEITFKNIVRGSSIITLIRPFHTVAVALMIIALGWIGYKISIILAVFLIAPVAYLWIQIALHAFLGFVTETEG</sequence>
<evidence type="ECO:0000256" key="1">
    <source>
        <dbReference type="SAM" id="Phobius"/>
    </source>
</evidence>
<proteinExistence type="predicted"/>
<name>A0ABQ4KFE9_9BACI</name>
<keyword evidence="1" id="KW-1133">Transmembrane helix</keyword>
<feature type="transmembrane region" description="Helical" evidence="1">
    <location>
        <begin position="105"/>
        <end position="125"/>
    </location>
</feature>
<keyword evidence="1" id="KW-0812">Transmembrane</keyword>
<keyword evidence="3" id="KW-1185">Reference proteome</keyword>
<keyword evidence="1" id="KW-0472">Membrane</keyword>
<accession>A0ABQ4KFE9</accession>